<dbReference type="Gene3D" id="3.30.70.270">
    <property type="match status" value="1"/>
</dbReference>
<reference evidence="3 4" key="1">
    <citation type="submission" date="2021-06" db="EMBL/GenBank/DDBJ databases">
        <title>Caerostris darwini draft genome.</title>
        <authorList>
            <person name="Kono N."/>
            <person name="Arakawa K."/>
        </authorList>
    </citation>
    <scope>NUCLEOTIDE SEQUENCE [LARGE SCALE GENOMIC DNA]</scope>
</reference>
<keyword evidence="4" id="KW-1185">Reference proteome</keyword>
<dbReference type="InterPro" id="IPR043128">
    <property type="entry name" value="Rev_trsase/Diguanyl_cyclase"/>
</dbReference>
<evidence type="ECO:0000313" key="3">
    <source>
        <dbReference type="EMBL" id="GIY23522.1"/>
    </source>
</evidence>
<proteinExistence type="predicted"/>
<feature type="domain" description="Reverse transcriptase" evidence="2">
    <location>
        <begin position="245"/>
        <end position="318"/>
    </location>
</feature>
<dbReference type="InterPro" id="IPR043502">
    <property type="entry name" value="DNA/RNA_pol_sf"/>
</dbReference>
<dbReference type="Proteomes" id="UP001054837">
    <property type="component" value="Unassembled WGS sequence"/>
</dbReference>
<dbReference type="Pfam" id="PF00078">
    <property type="entry name" value="RVT_1"/>
    <property type="match status" value="1"/>
</dbReference>
<evidence type="ECO:0000313" key="4">
    <source>
        <dbReference type="Proteomes" id="UP001054837"/>
    </source>
</evidence>
<sequence length="325" mass="37765">MKVANLIELIKSSPLFKDRDFIISLVKNNATNEEKLRQEALKEKRRQGKNALKEKRRANESQLEELKMEMHFELEKLKLQASDSIGEVVDNVVWSSTYSENKIDVQKWLPTFMTEIDDINPFLVLLKRQLKLSKISEHLWVSHLLNVVLNSISILIVSESEENSSNFAFVEELLLKCFKINAEKFKQLFFAHRKQKENTGVIRCIAGELMYNLFKENGTSLKTRTLDGTLADGITQSRETLLTIVTVTIEDQDKTAFGCPYGIFRYLKMSFGLRRAPATFQRLIDKFKRDLNNILALFYLDDIIALYDTFENHVSIFRDTEYQES</sequence>
<keyword evidence="1" id="KW-0175">Coiled coil</keyword>
<evidence type="ECO:0000259" key="2">
    <source>
        <dbReference type="Pfam" id="PF00078"/>
    </source>
</evidence>
<dbReference type="GO" id="GO:0071897">
    <property type="term" value="P:DNA biosynthetic process"/>
    <property type="evidence" value="ECO:0007669"/>
    <property type="project" value="UniProtKB-ARBA"/>
</dbReference>
<gene>
    <name evidence="3" type="primary">pol_3083</name>
    <name evidence="3" type="ORF">CDAR_477571</name>
</gene>
<dbReference type="PANTHER" id="PTHR24559:SF444">
    <property type="entry name" value="REVERSE TRANSCRIPTASE DOMAIN-CONTAINING PROTEIN"/>
    <property type="match status" value="1"/>
</dbReference>
<comment type="caution">
    <text evidence="3">The sequence shown here is derived from an EMBL/GenBank/DDBJ whole genome shotgun (WGS) entry which is preliminary data.</text>
</comment>
<dbReference type="EMBL" id="BPLQ01006558">
    <property type="protein sequence ID" value="GIY23522.1"/>
    <property type="molecule type" value="Genomic_DNA"/>
</dbReference>
<dbReference type="InterPro" id="IPR000477">
    <property type="entry name" value="RT_dom"/>
</dbReference>
<accession>A0AAV4RSW2</accession>
<dbReference type="PANTHER" id="PTHR24559">
    <property type="entry name" value="TRANSPOSON TY3-I GAG-POL POLYPROTEIN"/>
    <property type="match status" value="1"/>
</dbReference>
<dbReference type="SUPFAM" id="SSF56672">
    <property type="entry name" value="DNA/RNA polymerases"/>
    <property type="match status" value="1"/>
</dbReference>
<dbReference type="InterPro" id="IPR053134">
    <property type="entry name" value="RNA-dir_DNA_polymerase"/>
</dbReference>
<feature type="coiled-coil region" evidence="1">
    <location>
        <begin position="38"/>
        <end position="69"/>
    </location>
</feature>
<name>A0AAV4RSW2_9ARAC</name>
<dbReference type="Gene3D" id="3.10.10.10">
    <property type="entry name" value="HIV Type 1 Reverse Transcriptase, subunit A, domain 1"/>
    <property type="match status" value="1"/>
</dbReference>
<evidence type="ECO:0000256" key="1">
    <source>
        <dbReference type="SAM" id="Coils"/>
    </source>
</evidence>
<dbReference type="AlphaFoldDB" id="A0AAV4RSW2"/>
<organism evidence="3 4">
    <name type="scientific">Caerostris darwini</name>
    <dbReference type="NCBI Taxonomy" id="1538125"/>
    <lineage>
        <taxon>Eukaryota</taxon>
        <taxon>Metazoa</taxon>
        <taxon>Ecdysozoa</taxon>
        <taxon>Arthropoda</taxon>
        <taxon>Chelicerata</taxon>
        <taxon>Arachnida</taxon>
        <taxon>Araneae</taxon>
        <taxon>Araneomorphae</taxon>
        <taxon>Entelegynae</taxon>
        <taxon>Araneoidea</taxon>
        <taxon>Araneidae</taxon>
        <taxon>Caerostris</taxon>
    </lineage>
</organism>
<protein>
    <submittedName>
        <fullName evidence="3">Retrovirus-related Pol polyprotein from transposon 17.6</fullName>
    </submittedName>
</protein>